<name>A0AAE9C3I3_9CAUD</name>
<dbReference type="KEGG" id="vg:80019877"/>
<protein>
    <submittedName>
        <fullName evidence="1">Uncharacterized protein</fullName>
    </submittedName>
</protein>
<keyword evidence="2" id="KW-1185">Reference proteome</keyword>
<evidence type="ECO:0000313" key="1">
    <source>
        <dbReference type="EMBL" id="UDL15986.1"/>
    </source>
</evidence>
<proteinExistence type="predicted"/>
<dbReference type="EMBL" id="OK040790">
    <property type="protein sequence ID" value="UDL15986.1"/>
    <property type="molecule type" value="Genomic_DNA"/>
</dbReference>
<dbReference type="GeneID" id="80019877"/>
<dbReference type="RefSeq" id="YP_010755226.1">
    <property type="nucleotide sequence ID" value="NC_073468.1"/>
</dbReference>
<gene>
    <name evidence="1" type="primary">236</name>
    <name evidence="1" type="ORF">SEA_PUMPERNICKEL_236</name>
</gene>
<organism evidence="1 2">
    <name type="scientific">Microbacterium phage Pumpernickel</name>
    <dbReference type="NCBI Taxonomy" id="2885983"/>
    <lineage>
        <taxon>Viruses</taxon>
        <taxon>Duplodnaviria</taxon>
        <taxon>Heunggongvirae</taxon>
        <taxon>Uroviricota</taxon>
        <taxon>Caudoviricetes</taxon>
        <taxon>Pumpernickelvirus</taxon>
        <taxon>Pumpernickelvirus pumpernickel</taxon>
    </lineage>
</organism>
<accession>A0AAE9C3I3</accession>
<dbReference type="Proteomes" id="UP000827768">
    <property type="component" value="Segment"/>
</dbReference>
<evidence type="ECO:0000313" key="2">
    <source>
        <dbReference type="Proteomes" id="UP000827768"/>
    </source>
</evidence>
<sequence>MTDKTGLYEVPEGFFYEIFPKQDEDDFATMRLVRVREEQLEDAMQAPLSLGTNDVVTYSEREVIGFVRKTFLGIPYGNPINPIYSDEPITAYIRSVVAVWPRIDDLSDENLYTVSETLWNRYKADEDWLEAKLGRKSRVRSISGEYPPKKLSD</sequence>
<reference evidence="1" key="1">
    <citation type="submission" date="2021-09" db="EMBL/GenBank/DDBJ databases">
        <authorList>
            <person name="Andersen S.H."/>
            <person name="Beall E.A."/>
            <person name="Cappelle B."/>
            <person name="Falteisek K.J."/>
            <person name="Fenske B.A."/>
            <person name="Gansluckner N.W."/>
            <person name="Gilbertson S.M."/>
            <person name="Krings K.J."/>
            <person name="Mobeck M."/>
            <person name="Odeku J.O."/>
            <person name="Poncelet M.E."/>
            <person name="Rohr J.R."/>
            <person name="Rolands L."/>
            <person name="Whipple C.D."/>
            <person name="Whipple E.M."/>
            <person name="Spring A.M."/>
            <person name="Klyczek K."/>
            <person name="Garlena R.A."/>
            <person name="Russell D.A."/>
            <person name="Pope W.H."/>
            <person name="Jacobs-Sera D."/>
            <person name="Hatfull G.F."/>
        </authorList>
    </citation>
    <scope>NUCLEOTIDE SEQUENCE</scope>
</reference>